<dbReference type="GO" id="GO:0098552">
    <property type="term" value="C:side of membrane"/>
    <property type="evidence" value="ECO:0007669"/>
    <property type="project" value="UniProtKB-KW"/>
</dbReference>
<evidence type="ECO:0000256" key="3">
    <source>
        <dbReference type="ARBA" id="ARBA00010031"/>
    </source>
</evidence>
<keyword evidence="9" id="KW-0349">Heme</keyword>
<feature type="region of interest" description="Disordered" evidence="10">
    <location>
        <begin position="106"/>
        <end position="183"/>
    </location>
</feature>
<dbReference type="Proteomes" id="UP000799772">
    <property type="component" value="Unassembled WGS sequence"/>
</dbReference>
<comment type="caution">
    <text evidence="13">The sequence shown here is derived from an EMBL/GenBank/DDBJ whole genome shotgun (WGS) entry which is preliminary data.</text>
</comment>
<evidence type="ECO:0000256" key="4">
    <source>
        <dbReference type="ARBA" id="ARBA00022525"/>
    </source>
</evidence>
<keyword evidence="8" id="KW-0449">Lipoprotein</keyword>
<protein>
    <recommendedName>
        <fullName evidence="12">CFEM domain-containing protein</fullName>
    </recommendedName>
</protein>
<feature type="domain" description="CFEM" evidence="12">
    <location>
        <begin position="1"/>
        <end position="118"/>
    </location>
</feature>
<dbReference type="Pfam" id="PF05730">
    <property type="entry name" value="CFEM"/>
    <property type="match status" value="1"/>
</dbReference>
<keyword evidence="6 11" id="KW-0732">Signal</keyword>
<sequence length="257" mass="25462">MRTSTTALTVLSLSLAAYAQSDAELESSLPLCAATCAGTAATMNGCGIQDFACTCAAYGPMKMYVAPCLASTSTCTGEQINNMFATIDQICSNYFPLSWNNAPPTDPAQPVAPIEPSAPAVPSDPAVPSVPTDPAVPLTPTVPSDPAAPSVASDLAVPSDPAATPDPAIPSAPAVPSSPAVPSAPVVARGMKARGYANPSTLASSYPTGVLPTGSGGVPIPTSTSVAPMFEGAAGRTTFGMGAAASAALLALFWGFA</sequence>
<evidence type="ECO:0000256" key="6">
    <source>
        <dbReference type="ARBA" id="ARBA00022729"/>
    </source>
</evidence>
<keyword evidence="5" id="KW-0472">Membrane</keyword>
<evidence type="ECO:0000256" key="5">
    <source>
        <dbReference type="ARBA" id="ARBA00022622"/>
    </source>
</evidence>
<evidence type="ECO:0000256" key="1">
    <source>
        <dbReference type="ARBA" id="ARBA00004589"/>
    </source>
</evidence>
<accession>A0A9P4IHH2</accession>
<dbReference type="InterPro" id="IPR008427">
    <property type="entry name" value="Extracellular_membr_CFEM_dom"/>
</dbReference>
<evidence type="ECO:0000256" key="8">
    <source>
        <dbReference type="ARBA" id="ARBA00023288"/>
    </source>
</evidence>
<keyword evidence="5" id="KW-0336">GPI-anchor</keyword>
<feature type="compositionally biased region" description="Low complexity" evidence="10">
    <location>
        <begin position="169"/>
        <end position="183"/>
    </location>
</feature>
<evidence type="ECO:0000256" key="7">
    <source>
        <dbReference type="ARBA" id="ARBA00023157"/>
    </source>
</evidence>
<keyword evidence="4" id="KW-0964">Secreted</keyword>
<feature type="compositionally biased region" description="Low complexity" evidence="10">
    <location>
        <begin position="117"/>
        <end position="136"/>
    </location>
</feature>
<keyword evidence="5" id="KW-0325">Glycoprotein</keyword>
<dbReference type="EMBL" id="ML978125">
    <property type="protein sequence ID" value="KAF2099375.1"/>
    <property type="molecule type" value="Genomic_DNA"/>
</dbReference>
<comment type="caution">
    <text evidence="9">Lacks conserved residue(s) required for the propagation of feature annotation.</text>
</comment>
<comment type="subcellular location">
    <subcellularLocation>
        <location evidence="1">Membrane</location>
        <topology evidence="1">Lipid-anchor</topology>
        <topology evidence="1">GPI-anchor</topology>
    </subcellularLocation>
    <subcellularLocation>
        <location evidence="2">Secreted</location>
    </subcellularLocation>
</comment>
<dbReference type="GO" id="GO:0005576">
    <property type="term" value="C:extracellular region"/>
    <property type="evidence" value="ECO:0007669"/>
    <property type="project" value="UniProtKB-SubCell"/>
</dbReference>
<gene>
    <name evidence="13" type="ORF">NA57DRAFT_74876</name>
</gene>
<feature type="chain" id="PRO_5040164945" description="CFEM domain-containing protein" evidence="11">
    <location>
        <begin position="20"/>
        <end position="257"/>
    </location>
</feature>
<feature type="signal peptide" evidence="11">
    <location>
        <begin position="1"/>
        <end position="19"/>
    </location>
</feature>
<organism evidence="13 14">
    <name type="scientific">Rhizodiscina lignyota</name>
    <dbReference type="NCBI Taxonomy" id="1504668"/>
    <lineage>
        <taxon>Eukaryota</taxon>
        <taxon>Fungi</taxon>
        <taxon>Dikarya</taxon>
        <taxon>Ascomycota</taxon>
        <taxon>Pezizomycotina</taxon>
        <taxon>Dothideomycetes</taxon>
        <taxon>Pleosporomycetidae</taxon>
        <taxon>Aulographales</taxon>
        <taxon>Rhizodiscinaceae</taxon>
        <taxon>Rhizodiscina</taxon>
    </lineage>
</organism>
<evidence type="ECO:0000259" key="12">
    <source>
        <dbReference type="PROSITE" id="PS52012"/>
    </source>
</evidence>
<feature type="binding site" description="axial binding residue" evidence="9">
    <location>
        <position position="50"/>
    </location>
    <ligand>
        <name>heme</name>
        <dbReference type="ChEBI" id="CHEBI:30413"/>
    </ligand>
    <ligandPart>
        <name>Fe</name>
        <dbReference type="ChEBI" id="CHEBI:18248"/>
    </ligandPart>
</feature>
<proteinExistence type="inferred from homology"/>
<comment type="similarity">
    <text evidence="3">Belongs to the RBT5 family.</text>
</comment>
<name>A0A9P4IHH2_9PEZI</name>
<keyword evidence="7 9" id="KW-1015">Disulfide bond</keyword>
<evidence type="ECO:0000256" key="11">
    <source>
        <dbReference type="SAM" id="SignalP"/>
    </source>
</evidence>
<dbReference type="AlphaFoldDB" id="A0A9P4IHH2"/>
<keyword evidence="9" id="KW-0479">Metal-binding</keyword>
<dbReference type="PROSITE" id="PS52012">
    <property type="entry name" value="CFEM"/>
    <property type="match status" value="1"/>
</dbReference>
<dbReference type="GO" id="GO:0046872">
    <property type="term" value="F:metal ion binding"/>
    <property type="evidence" value="ECO:0007669"/>
    <property type="project" value="UniProtKB-UniRule"/>
</dbReference>
<evidence type="ECO:0000256" key="10">
    <source>
        <dbReference type="SAM" id="MobiDB-lite"/>
    </source>
</evidence>
<reference evidence="13" key="1">
    <citation type="journal article" date="2020" name="Stud. Mycol.">
        <title>101 Dothideomycetes genomes: a test case for predicting lifestyles and emergence of pathogens.</title>
        <authorList>
            <person name="Haridas S."/>
            <person name="Albert R."/>
            <person name="Binder M."/>
            <person name="Bloem J."/>
            <person name="Labutti K."/>
            <person name="Salamov A."/>
            <person name="Andreopoulos B."/>
            <person name="Baker S."/>
            <person name="Barry K."/>
            <person name="Bills G."/>
            <person name="Bluhm B."/>
            <person name="Cannon C."/>
            <person name="Castanera R."/>
            <person name="Culley D."/>
            <person name="Daum C."/>
            <person name="Ezra D."/>
            <person name="Gonzalez J."/>
            <person name="Henrissat B."/>
            <person name="Kuo A."/>
            <person name="Liang C."/>
            <person name="Lipzen A."/>
            <person name="Lutzoni F."/>
            <person name="Magnuson J."/>
            <person name="Mondo S."/>
            <person name="Nolan M."/>
            <person name="Ohm R."/>
            <person name="Pangilinan J."/>
            <person name="Park H.-J."/>
            <person name="Ramirez L."/>
            <person name="Alfaro M."/>
            <person name="Sun H."/>
            <person name="Tritt A."/>
            <person name="Yoshinaga Y."/>
            <person name="Zwiers L.-H."/>
            <person name="Turgeon B."/>
            <person name="Goodwin S."/>
            <person name="Spatafora J."/>
            <person name="Crous P."/>
            <person name="Grigoriev I."/>
        </authorList>
    </citation>
    <scope>NUCLEOTIDE SEQUENCE</scope>
    <source>
        <strain evidence="13">CBS 133067</strain>
    </source>
</reference>
<feature type="disulfide bond" evidence="9">
    <location>
        <begin position="46"/>
        <end position="53"/>
    </location>
</feature>
<keyword evidence="9" id="KW-0408">Iron</keyword>
<keyword evidence="14" id="KW-1185">Reference proteome</keyword>
<evidence type="ECO:0000256" key="2">
    <source>
        <dbReference type="ARBA" id="ARBA00004613"/>
    </source>
</evidence>
<evidence type="ECO:0000256" key="9">
    <source>
        <dbReference type="PROSITE-ProRule" id="PRU01356"/>
    </source>
</evidence>
<evidence type="ECO:0000313" key="13">
    <source>
        <dbReference type="EMBL" id="KAF2099375.1"/>
    </source>
</evidence>
<evidence type="ECO:0000313" key="14">
    <source>
        <dbReference type="Proteomes" id="UP000799772"/>
    </source>
</evidence>